<evidence type="ECO:0000256" key="1">
    <source>
        <dbReference type="SAM" id="MobiDB-lite"/>
    </source>
</evidence>
<feature type="region of interest" description="Disordered" evidence="1">
    <location>
        <begin position="1004"/>
        <end position="1023"/>
    </location>
</feature>
<feature type="compositionally biased region" description="Low complexity" evidence="1">
    <location>
        <begin position="188"/>
        <end position="206"/>
    </location>
</feature>
<feature type="region of interest" description="Disordered" evidence="1">
    <location>
        <begin position="918"/>
        <end position="938"/>
    </location>
</feature>
<accession>A0A0F7SRQ4</accession>
<dbReference type="Pfam" id="PF11735">
    <property type="entry name" value="CAP59_mtransfer"/>
    <property type="match status" value="1"/>
</dbReference>
<feature type="compositionally biased region" description="Polar residues" evidence="1">
    <location>
        <begin position="408"/>
        <end position="434"/>
    </location>
</feature>
<proteinExistence type="predicted"/>
<organism evidence="2">
    <name type="scientific">Phaffia rhodozyma</name>
    <name type="common">Yeast</name>
    <name type="synonym">Xanthophyllomyces dendrorhous</name>
    <dbReference type="NCBI Taxonomy" id="264483"/>
    <lineage>
        <taxon>Eukaryota</taxon>
        <taxon>Fungi</taxon>
        <taxon>Dikarya</taxon>
        <taxon>Basidiomycota</taxon>
        <taxon>Agaricomycotina</taxon>
        <taxon>Tremellomycetes</taxon>
        <taxon>Cystofilobasidiales</taxon>
        <taxon>Mrakiaceae</taxon>
        <taxon>Phaffia</taxon>
    </lineage>
</organism>
<dbReference type="EMBL" id="LN483142">
    <property type="protein sequence ID" value="CED82738.1"/>
    <property type="molecule type" value="Genomic_DNA"/>
</dbReference>
<feature type="region of interest" description="Disordered" evidence="1">
    <location>
        <begin position="273"/>
        <end position="292"/>
    </location>
</feature>
<keyword evidence="2" id="KW-0328">Glycosyltransferase</keyword>
<feature type="region of interest" description="Disordered" evidence="1">
    <location>
        <begin position="184"/>
        <end position="223"/>
    </location>
</feature>
<feature type="compositionally biased region" description="Polar residues" evidence="1">
    <location>
        <begin position="366"/>
        <end position="375"/>
    </location>
</feature>
<feature type="region of interest" description="Disordered" evidence="1">
    <location>
        <begin position="401"/>
        <end position="443"/>
    </location>
</feature>
<evidence type="ECO:0000313" key="2">
    <source>
        <dbReference type="EMBL" id="CED82738.1"/>
    </source>
</evidence>
<dbReference type="PANTHER" id="PTHR34144">
    <property type="entry name" value="CHROMOSOME 8, WHOLE GENOME SHOTGUN SEQUENCE"/>
    <property type="match status" value="1"/>
</dbReference>
<sequence length="1131" mass="125807">MTSIRSLRDLSLEELTQRLESFASVPPYPFTAPPLNPEFDRRVKQLANIARESPEMLYLTSVRYHTYKDPAGDEWLWAAGGGEVGRKLGSIPIDEKERSERHMNFSRGLPRNETEYLAWRQSATQVVSVSYPTVPIKRRKLPSSNTRSSSPRPADATLAVQHVPTSSLAPLTSLAASALSGQNGTTRSISASLSSSPLPLPLSSMSNVNIGSQEPTPPSSDRAKKIFRNTKKLARMTREEHMRDEPSDIQLGVSSDQCLLTFKQTKRRSLSSANAARFTGKKPARQLRRERVRESTLIGAAEGTKENEENTSVLSVERALEEDAGKSLLEDMEPEEDNSTVLKKRRWENLLDQSAFDLFYPPSFPSDLSSSTPNSKRCAPPPIIPDPIHHTNMVVSLPVTSKPRPIAQPTSPLASESPSLRSNSQRVGSPSTYETRSHQPSPNLSLFSSPFPLRSMALTAAQVRLCQRTVYGLLAFFTIRWLFFSSPEVRVSNQSQIKAHGVIDRIRGDKNLDVHKYGFLQSRLGRDDESDMFDEQISLGVSDYWERYQKPWITGADTAHRDAQVVRNAIDELLKFNGWVAAACPTLSRPFGQNKRDDQYEDLAKGGHLYYIAIVVHSADHFLVDQLAVIVQLAKRLGHKNVFVSMLDSDSTDSTPTLSDLCEAVLTMLGIAFRIRRVPPMTVNPSAAYYPLEEATARNLALDPLFELAEKRQIKFHRVVWLKGFTCPTDVLENLRVSKANDASLVCGMDWAEHNLFFIFSDRWRTRDIEGNLFRQAKSSAKPEDGPPRDRVGTERYAAHLPFQVFCCESGSHVVDPFQSYYKGLKYRASGLAQNLSTSAQPLEMDPDIQCMDSTQMWFCRDLWTDAAKDGVKNSRNVKWVDDTMGATGKYGKRVINNSEKAFVKREMAKQVEARVIKRQQDDGDEDEDVSAAENAPVMPEPIDLEADADADVEIAKVKPVAAAVVGAGAEGGEDEEPGAAPVFHHKQADPAEEYDIHAGSDADAMTDAEDSQAPPPLDTEDIPGGDVQFLRPNSAFTAARILVNPRCVTTYGGVSHTQLARDLFGQEHEYDNFGGADDEDDNEERYRLNEWLGPPDSFVCQEMRTTGGRTAPKSQRRVGFLLQNEVGLAN</sequence>
<dbReference type="PANTHER" id="PTHR34144:SF2">
    <property type="entry name" value="CAPSULAR ASSOCIATED PROTEIN"/>
    <property type="match status" value="1"/>
</dbReference>
<reference evidence="2" key="1">
    <citation type="submission" date="2014-08" db="EMBL/GenBank/DDBJ databases">
        <authorList>
            <person name="Sharma Rahul"/>
            <person name="Thines Marco"/>
        </authorList>
    </citation>
    <scope>NUCLEOTIDE SEQUENCE</scope>
</reference>
<name>A0A0F7SRQ4_PHARH</name>
<dbReference type="AlphaFoldDB" id="A0A0F7SRQ4"/>
<dbReference type="InterPro" id="IPR021047">
    <property type="entry name" value="Mannosyltransferase_CMT1"/>
</dbReference>
<keyword evidence="2" id="KW-0808">Transferase</keyword>
<protein>
    <submittedName>
        <fullName evidence="2">Mannosyltransferase 1, CMT1</fullName>
    </submittedName>
</protein>
<dbReference type="GO" id="GO:0016757">
    <property type="term" value="F:glycosyltransferase activity"/>
    <property type="evidence" value="ECO:0007669"/>
    <property type="project" value="UniProtKB-KW"/>
</dbReference>
<feature type="region of interest" description="Disordered" evidence="1">
    <location>
        <begin position="366"/>
        <end position="387"/>
    </location>
</feature>